<proteinExistence type="predicted"/>
<gene>
    <name evidence="2" type="ORF">SEA_MANUEL_47</name>
</gene>
<evidence type="ECO:0000313" key="2">
    <source>
        <dbReference type="EMBL" id="ATW69345.1"/>
    </source>
</evidence>
<name>A0A2H4PQZ4_9CAUD</name>
<reference evidence="2 3" key="1">
    <citation type="submission" date="2017-11" db="EMBL/GenBank/DDBJ databases">
        <authorList>
            <person name="Laing C."/>
            <person name="Caston J.C."/>
            <person name="Del V.M."/>
            <person name="Young O.M."/>
            <person name="Nayek S."/>
            <person name="Hughes L.E."/>
            <person name="Garlena R.A."/>
            <person name="Russell D.A."/>
            <person name="Pope W.H."/>
            <person name="Jacobs-Sera D."/>
            <person name="Hendrix R.W."/>
            <person name="Hatfull G.F."/>
        </authorList>
    </citation>
    <scope>NUCLEOTIDE SEQUENCE [LARGE SCALE GENOMIC DNA]</scope>
</reference>
<accession>A0A2H4PQZ4</accession>
<protein>
    <submittedName>
        <fullName evidence="2">Uncharacterized protein</fullName>
    </submittedName>
</protein>
<feature type="region of interest" description="Disordered" evidence="1">
    <location>
        <begin position="30"/>
        <end position="52"/>
    </location>
</feature>
<dbReference type="EMBL" id="MG518519">
    <property type="protein sequence ID" value="ATW69345.1"/>
    <property type="molecule type" value="Genomic_DNA"/>
</dbReference>
<sequence>MSRRNPASDRRARCPHCKVVLNQAGRPHRKNCKLKNNEIGWPRETEMSRRRP</sequence>
<dbReference type="Proteomes" id="UP000240735">
    <property type="component" value="Segment"/>
</dbReference>
<evidence type="ECO:0000313" key="3">
    <source>
        <dbReference type="Proteomes" id="UP000240735"/>
    </source>
</evidence>
<organism evidence="2 3">
    <name type="scientific">Streptomyces phage Manuel</name>
    <dbReference type="NCBI Taxonomy" id="2053812"/>
    <lineage>
        <taxon>Viruses</taxon>
        <taxon>Duplodnaviria</taxon>
        <taxon>Heunggongvirae</taxon>
        <taxon>Uroviricota</taxon>
        <taxon>Caudoviricetes</taxon>
        <taxon>Beephvirinae</taxon>
        <taxon>Manuelvirus</taxon>
        <taxon>Manuelvirus manuel</taxon>
    </lineage>
</organism>
<feature type="compositionally biased region" description="Basic and acidic residues" evidence="1">
    <location>
        <begin position="41"/>
        <end position="52"/>
    </location>
</feature>
<evidence type="ECO:0000256" key="1">
    <source>
        <dbReference type="SAM" id="MobiDB-lite"/>
    </source>
</evidence>
<keyword evidence="3" id="KW-1185">Reference proteome</keyword>